<dbReference type="InterPro" id="IPR043155">
    <property type="entry name" value="VPS33_dom3b"/>
</dbReference>
<dbReference type="InParanoid" id="A0A7R8UUF6"/>
<gene>
    <name evidence="2" type="ORF">HERILL_LOCUS9610</name>
</gene>
<dbReference type="InterPro" id="IPR043154">
    <property type="entry name" value="Sec-1-like_dom1"/>
</dbReference>
<dbReference type="InterPro" id="IPR027482">
    <property type="entry name" value="Sec1-like_dom2"/>
</dbReference>
<dbReference type="Gene3D" id="3.40.50.1910">
    <property type="match status" value="2"/>
</dbReference>
<dbReference type="Gene3D" id="3.40.50.2060">
    <property type="match status" value="1"/>
</dbReference>
<dbReference type="Gene3D" id="3.90.830.10">
    <property type="entry name" value="Syntaxin Binding Protein 1, Chain A, domain 2"/>
    <property type="match status" value="1"/>
</dbReference>
<dbReference type="OrthoDB" id="10262287at2759"/>
<sequence length="607" mass="68497">MFPHLSGWRVNIALLQEAASKQLAELVEKCDGSKIIVWGDGLYGPVGLIAQLSFLKERNVMKNLPLQGGELPDVDVKHVIFITRPNLKCMDMIAENVHSESRRRKFVQRDFHLCFLPRKSLLCEQHLKHKGVFGSFASIEEFPCDFFPVDSDLISMELPDAYKELVIEGDQTCLFQAATGLVNLQKIYGRIPKIFGKGNFAARVWELAKGMGREERSMFNSDKGAIDQMIILDRSVDLMSVLATQLTYEGLIDENFGIKQTTVQLPADKFSKGNEERFQRISTPEVKTIILNSGEEIFAELRDKNFNEVGKILSRHAKAISSQLEERHSDKSVQEMKKFVERLPNILGKKQSVATHTTIAEMIKEITESNEFGDDLAAEQEFMMCSDIDKPSPYIEDLIAKKCDFRTVIRLICIQCIAASGLKPKILDYYKRELVHVYGVESLLTISSLERAGILKIPTEARPYAVLRKRLNLTVDEAIEISPKDISYVHSFYAPLSIRIIEQSLKPNGWQNLKGDLNILPGPMFEDFQAPLIGIGGRRASLTSEISSSDIPRVILVFFLGGCTFAEISALRFLAQQEEYNVEFIIATTKIMNKNSFLSSFHELLGN</sequence>
<reference evidence="2 3" key="1">
    <citation type="submission" date="2020-11" db="EMBL/GenBank/DDBJ databases">
        <authorList>
            <person name="Wallbank WR R."/>
            <person name="Pardo Diaz C."/>
            <person name="Kozak K."/>
            <person name="Martin S."/>
            <person name="Jiggins C."/>
            <person name="Moest M."/>
            <person name="Warren A I."/>
            <person name="Generalovic N T."/>
            <person name="Byers J.R.P. K."/>
            <person name="Montejo-Kovacevich G."/>
            <person name="Yen C E."/>
        </authorList>
    </citation>
    <scope>NUCLEOTIDE SEQUENCE [LARGE SCALE GENOMIC DNA]</scope>
</reference>
<protein>
    <recommendedName>
        <fullName evidence="4">Vacuolar protein sorting-associated protein 33A</fullName>
    </recommendedName>
</protein>
<dbReference type="Proteomes" id="UP000594454">
    <property type="component" value="Chromosome 4"/>
</dbReference>
<dbReference type="PANTHER" id="PTHR11679">
    <property type="entry name" value="VESICLE PROTEIN SORTING-ASSOCIATED"/>
    <property type="match status" value="1"/>
</dbReference>
<dbReference type="FunCoup" id="A0A7R8UUF6">
    <property type="interactions" value="2084"/>
</dbReference>
<dbReference type="AlphaFoldDB" id="A0A7R8UUF6"/>
<dbReference type="Pfam" id="PF00995">
    <property type="entry name" value="Sec1"/>
    <property type="match status" value="1"/>
</dbReference>
<dbReference type="Gene3D" id="1.25.40.850">
    <property type="match status" value="1"/>
</dbReference>
<dbReference type="InterPro" id="IPR001619">
    <property type="entry name" value="Sec1-like"/>
</dbReference>
<dbReference type="OMA" id="EFHIFFV"/>
<proteinExistence type="inferred from homology"/>
<evidence type="ECO:0000256" key="1">
    <source>
        <dbReference type="ARBA" id="ARBA00009884"/>
    </source>
</evidence>
<name>A0A7R8UUF6_HERIL</name>
<dbReference type="InterPro" id="IPR036045">
    <property type="entry name" value="Sec1-like_sf"/>
</dbReference>
<organism evidence="2 3">
    <name type="scientific">Hermetia illucens</name>
    <name type="common">Black soldier fly</name>
    <dbReference type="NCBI Taxonomy" id="343691"/>
    <lineage>
        <taxon>Eukaryota</taxon>
        <taxon>Metazoa</taxon>
        <taxon>Ecdysozoa</taxon>
        <taxon>Arthropoda</taxon>
        <taxon>Hexapoda</taxon>
        <taxon>Insecta</taxon>
        <taxon>Pterygota</taxon>
        <taxon>Neoptera</taxon>
        <taxon>Endopterygota</taxon>
        <taxon>Diptera</taxon>
        <taxon>Brachycera</taxon>
        <taxon>Stratiomyomorpha</taxon>
        <taxon>Stratiomyidae</taxon>
        <taxon>Hermetiinae</taxon>
        <taxon>Hermetia</taxon>
    </lineage>
</organism>
<dbReference type="GO" id="GO:0016192">
    <property type="term" value="P:vesicle-mediated transport"/>
    <property type="evidence" value="ECO:0007669"/>
    <property type="project" value="InterPro"/>
</dbReference>
<accession>A0A7R8UUF6</accession>
<dbReference type="EMBL" id="LR899012">
    <property type="protein sequence ID" value="CAD7086870.1"/>
    <property type="molecule type" value="Genomic_DNA"/>
</dbReference>
<keyword evidence="3" id="KW-1185">Reference proteome</keyword>
<evidence type="ECO:0008006" key="4">
    <source>
        <dbReference type="Google" id="ProtNLM"/>
    </source>
</evidence>
<evidence type="ECO:0000313" key="2">
    <source>
        <dbReference type="EMBL" id="CAD7086870.1"/>
    </source>
</evidence>
<dbReference type="InterPro" id="IPR043127">
    <property type="entry name" value="Sec-1-like_dom3a"/>
</dbReference>
<comment type="similarity">
    <text evidence="1">Belongs to the STXBP/unc-18/SEC1 family.</text>
</comment>
<dbReference type="SUPFAM" id="SSF56815">
    <property type="entry name" value="Sec1/munc18-like (SM) proteins"/>
    <property type="match status" value="1"/>
</dbReference>
<evidence type="ECO:0000313" key="3">
    <source>
        <dbReference type="Proteomes" id="UP000594454"/>
    </source>
</evidence>